<dbReference type="PANTHER" id="PTHR10434:SF40">
    <property type="entry name" value="1-ACYL-SN-GLYCEROL-3-PHOSPHATE ACYLTRANSFERASE"/>
    <property type="match status" value="1"/>
</dbReference>
<keyword evidence="2 6" id="KW-0808">Transferase</keyword>
<sequence>MLVLRSLLYTLGMWLLTPIYAFIAILTFPLPPIWRYQIISGWARSMLWWLRVTCGIRYRIIGQENIPTTPSIILAKHQSAWETLAFQQIFPPQVWVLKRELLWIPFFGWGLAMTSPIAINRSAGREALKQMVAQGKDRLKKGFWVVIFPEGTRMAPGTKGKYHIGGAWLATHTQSNVVPVAHNAGTLWPKNSFLKKPGTITVHIGPAIASAGLKPDELNQRVEAWIESAMTELPASNA</sequence>
<reference evidence="6 7" key="2">
    <citation type="journal article" date="2011" name="J. Bacteriol.">
        <title>Genomes of three methylotrophs from a single niche uncover genetic and metabolic divergence of Methylophilaceae.</title>
        <authorList>
            <person name="Lapidus A."/>
            <person name="Clum A."/>
            <person name="Labutti K."/>
            <person name="Kaluzhnaya M.G."/>
            <person name="Lim S."/>
            <person name="Beck D.A."/>
            <person name="Glavina Del Rio T."/>
            <person name="Nolan M."/>
            <person name="Mavromatis K."/>
            <person name="Huntemann M."/>
            <person name="Lucas S."/>
            <person name="Lidstrom M.E."/>
            <person name="Ivanova N."/>
            <person name="Chistoserdova L."/>
        </authorList>
    </citation>
    <scope>NUCLEOTIDE SEQUENCE [LARGE SCALE GENOMIC DNA]</scope>
    <source>
        <strain evidence="6 7">SIP3-4</strain>
    </source>
</reference>
<evidence type="ECO:0000313" key="7">
    <source>
        <dbReference type="Proteomes" id="UP000002743"/>
    </source>
</evidence>
<dbReference type="SUPFAM" id="SSF69593">
    <property type="entry name" value="Glycerol-3-phosphate (1)-acyltransferase"/>
    <property type="match status" value="1"/>
</dbReference>
<keyword evidence="4" id="KW-1133">Transmembrane helix</keyword>
<proteinExistence type="predicted"/>
<dbReference type="eggNOG" id="COG0204">
    <property type="taxonomic scope" value="Bacteria"/>
</dbReference>
<dbReference type="KEGG" id="mei:Msip34_2129"/>
<evidence type="ECO:0000256" key="2">
    <source>
        <dbReference type="ARBA" id="ARBA00022679"/>
    </source>
</evidence>
<accession>C6X7A6</accession>
<keyword evidence="7" id="KW-1185">Reference proteome</keyword>
<dbReference type="AlphaFoldDB" id="C6X7A6"/>
<evidence type="ECO:0000256" key="4">
    <source>
        <dbReference type="SAM" id="Phobius"/>
    </source>
</evidence>
<dbReference type="STRING" id="582744.Msip34_2129"/>
<dbReference type="RefSeq" id="WP_013442853.1">
    <property type="nucleotide sequence ID" value="NC_012969.1"/>
</dbReference>
<dbReference type="GO" id="GO:0006654">
    <property type="term" value="P:phosphatidic acid biosynthetic process"/>
    <property type="evidence" value="ECO:0007669"/>
    <property type="project" value="TreeGrafter"/>
</dbReference>
<gene>
    <name evidence="6" type="ordered locus">Msip34_2129</name>
</gene>
<dbReference type="CDD" id="cd07989">
    <property type="entry name" value="LPLAT_AGPAT-like"/>
    <property type="match status" value="1"/>
</dbReference>
<reference evidence="7" key="1">
    <citation type="submission" date="2009-07" db="EMBL/GenBank/DDBJ databases">
        <title>Complete sequence of chromosome of Methylovorus sp. SIP3-4.</title>
        <authorList>
            <person name="Lucas S."/>
            <person name="Copeland A."/>
            <person name="Lapidus A."/>
            <person name="Glavina del Rio T."/>
            <person name="Tice H."/>
            <person name="Bruce D."/>
            <person name="Goodwin L."/>
            <person name="Pitluck S."/>
            <person name="Clum A."/>
            <person name="Larimer F."/>
            <person name="Land M."/>
            <person name="Hauser L."/>
            <person name="Kyrpides N."/>
            <person name="Mikhailova N."/>
            <person name="Kayluzhnaya M."/>
            <person name="Chistoserdova L."/>
        </authorList>
    </citation>
    <scope>NUCLEOTIDE SEQUENCE [LARGE SCALE GENOMIC DNA]</scope>
    <source>
        <strain evidence="7">SIP3-4</strain>
    </source>
</reference>
<comment type="pathway">
    <text evidence="1">Lipid metabolism.</text>
</comment>
<dbReference type="InterPro" id="IPR002123">
    <property type="entry name" value="Plipid/glycerol_acylTrfase"/>
</dbReference>
<evidence type="ECO:0000313" key="6">
    <source>
        <dbReference type="EMBL" id="ACT51371.1"/>
    </source>
</evidence>
<dbReference type="Pfam" id="PF01553">
    <property type="entry name" value="Acyltransferase"/>
    <property type="match status" value="1"/>
</dbReference>
<dbReference type="HOGENOM" id="CLU_027938_5_0_4"/>
<dbReference type="OrthoDB" id="9812274at2"/>
<keyword evidence="4" id="KW-0812">Transmembrane</keyword>
<dbReference type="SMART" id="SM00563">
    <property type="entry name" value="PlsC"/>
    <property type="match status" value="1"/>
</dbReference>
<protein>
    <submittedName>
        <fullName evidence="6">Phospholipid/glycerol acyltransferase</fullName>
    </submittedName>
</protein>
<name>C6X7A6_METGS</name>
<evidence type="ECO:0000256" key="1">
    <source>
        <dbReference type="ARBA" id="ARBA00005189"/>
    </source>
</evidence>
<organism evidence="6 7">
    <name type="scientific">Methylovorus glucosotrophus (strain SIP3-4)</name>
    <dbReference type="NCBI Taxonomy" id="582744"/>
    <lineage>
        <taxon>Bacteria</taxon>
        <taxon>Pseudomonadati</taxon>
        <taxon>Pseudomonadota</taxon>
        <taxon>Betaproteobacteria</taxon>
        <taxon>Nitrosomonadales</taxon>
        <taxon>Methylophilaceae</taxon>
        <taxon>Methylovorus</taxon>
    </lineage>
</organism>
<feature type="transmembrane region" description="Helical" evidence="4">
    <location>
        <begin position="7"/>
        <end position="28"/>
    </location>
</feature>
<feature type="domain" description="Phospholipid/glycerol acyltransferase" evidence="5">
    <location>
        <begin position="71"/>
        <end position="185"/>
    </location>
</feature>
<dbReference type="PANTHER" id="PTHR10434">
    <property type="entry name" value="1-ACYL-SN-GLYCEROL-3-PHOSPHATE ACYLTRANSFERASE"/>
    <property type="match status" value="1"/>
</dbReference>
<dbReference type="GO" id="GO:0003841">
    <property type="term" value="F:1-acylglycerol-3-phosphate O-acyltransferase activity"/>
    <property type="evidence" value="ECO:0007669"/>
    <property type="project" value="TreeGrafter"/>
</dbReference>
<dbReference type="Proteomes" id="UP000002743">
    <property type="component" value="Chromosome"/>
</dbReference>
<evidence type="ECO:0000256" key="3">
    <source>
        <dbReference type="ARBA" id="ARBA00023315"/>
    </source>
</evidence>
<evidence type="ECO:0000259" key="5">
    <source>
        <dbReference type="SMART" id="SM00563"/>
    </source>
</evidence>
<dbReference type="EMBL" id="CP001674">
    <property type="protein sequence ID" value="ACT51371.1"/>
    <property type="molecule type" value="Genomic_DNA"/>
</dbReference>
<keyword evidence="4" id="KW-0472">Membrane</keyword>
<keyword evidence="3 6" id="KW-0012">Acyltransferase</keyword>